<evidence type="ECO:0000313" key="4">
    <source>
        <dbReference type="Proteomes" id="UP000237319"/>
    </source>
</evidence>
<proteinExistence type="inferred from homology"/>
<dbReference type="Gene3D" id="3.40.50.1820">
    <property type="entry name" value="alpha/beta hydrolase"/>
    <property type="match status" value="1"/>
</dbReference>
<organism evidence="3 4">
    <name type="scientific">Lysinibacillus sphaericus</name>
    <name type="common">Bacillus sphaericus</name>
    <dbReference type="NCBI Taxonomy" id="1421"/>
    <lineage>
        <taxon>Bacteria</taxon>
        <taxon>Bacillati</taxon>
        <taxon>Bacillota</taxon>
        <taxon>Bacilli</taxon>
        <taxon>Bacillales</taxon>
        <taxon>Bacillaceae</taxon>
        <taxon>Lysinibacillus</taxon>
    </lineage>
</organism>
<reference evidence="3 4" key="1">
    <citation type="submission" date="2017-11" db="EMBL/GenBank/DDBJ databases">
        <title>Genome sequence of Lysinibacillus sphaericus, a lignin-degrading bacteria isolated from municipal solid waste soil.</title>
        <authorList>
            <person name="Persinoti G.F."/>
            <person name="Paixao D.A."/>
            <person name="Bugg T.D."/>
            <person name="Squina F.M."/>
        </authorList>
    </citation>
    <scope>NUCLEOTIDE SEQUENCE [LARGE SCALE GENOMIC DNA]</scope>
    <source>
        <strain evidence="3 4">A1</strain>
    </source>
</reference>
<comment type="caution">
    <text evidence="3">The sequence shown here is derived from an EMBL/GenBank/DDBJ whole genome shotgun (WGS) entry which is preliminary data.</text>
</comment>
<dbReference type="SUPFAM" id="SSF53474">
    <property type="entry name" value="alpha/beta-Hydrolases"/>
    <property type="match status" value="1"/>
</dbReference>
<dbReference type="AlphaFoldDB" id="A0A2S5D345"/>
<dbReference type="InterPro" id="IPR012223">
    <property type="entry name" value="TEII"/>
</dbReference>
<dbReference type="PANTHER" id="PTHR11487">
    <property type="entry name" value="THIOESTERASE"/>
    <property type="match status" value="1"/>
</dbReference>
<gene>
    <name evidence="3" type="primary">srfAD</name>
    <name evidence="3" type="ORF">LYSIN_02279</name>
</gene>
<dbReference type="EC" id="3.1.2.-" evidence="3"/>
<dbReference type="PANTHER" id="PTHR11487:SF0">
    <property type="entry name" value="S-ACYL FATTY ACID SYNTHASE THIOESTERASE, MEDIUM CHAIN"/>
    <property type="match status" value="1"/>
</dbReference>
<dbReference type="Proteomes" id="UP000237319">
    <property type="component" value="Unassembled WGS sequence"/>
</dbReference>
<accession>A0A2S5D345</accession>
<dbReference type="Pfam" id="PF00975">
    <property type="entry name" value="Thioesterase"/>
    <property type="match status" value="1"/>
</dbReference>
<dbReference type="InterPro" id="IPR029058">
    <property type="entry name" value="AB_hydrolase_fold"/>
</dbReference>
<dbReference type="InterPro" id="IPR001031">
    <property type="entry name" value="Thioesterase"/>
</dbReference>
<evidence type="ECO:0000313" key="3">
    <source>
        <dbReference type="EMBL" id="POZ57495.1"/>
    </source>
</evidence>
<evidence type="ECO:0000256" key="1">
    <source>
        <dbReference type="ARBA" id="ARBA00007169"/>
    </source>
</evidence>
<protein>
    <submittedName>
        <fullName evidence="3">Surfactin synthase thioesterase subunit</fullName>
        <ecNumber evidence="3">3.1.2.-</ecNumber>
    </submittedName>
</protein>
<name>A0A2S5D345_LYSSH</name>
<dbReference type="GO" id="GO:0016787">
    <property type="term" value="F:hydrolase activity"/>
    <property type="evidence" value="ECO:0007669"/>
    <property type="project" value="UniProtKB-KW"/>
</dbReference>
<keyword evidence="3" id="KW-0378">Hydrolase</keyword>
<feature type="domain" description="Thioesterase" evidence="2">
    <location>
        <begin position="17"/>
        <end position="241"/>
    </location>
</feature>
<dbReference type="GO" id="GO:0008610">
    <property type="term" value="P:lipid biosynthetic process"/>
    <property type="evidence" value="ECO:0007669"/>
    <property type="project" value="TreeGrafter"/>
</dbReference>
<comment type="similarity">
    <text evidence="1">Belongs to the thioesterase family.</text>
</comment>
<keyword evidence="4" id="KW-1185">Reference proteome</keyword>
<dbReference type="RefSeq" id="WP_069509912.1">
    <property type="nucleotide sequence ID" value="NZ_CP194323.1"/>
</dbReference>
<dbReference type="EMBL" id="PGLV01000001">
    <property type="protein sequence ID" value="POZ57495.1"/>
    <property type="molecule type" value="Genomic_DNA"/>
</dbReference>
<evidence type="ECO:0000259" key="2">
    <source>
        <dbReference type="Pfam" id="PF00975"/>
    </source>
</evidence>
<sequence length="252" mass="28857">MMELKTFFKSKEGSKGQLICFPYLGGYVNSFNEIVRAMPEDVEIWVANPPGHFGSQLELISDIHELISLYYQEISKIIRPGSVFLGHSMGGVVSYFLLERMFQNQEKVLPKTLILSASVAPSSFANKQYSKFSNEDLIKQIQVYGGMPEAVLQDKELMNIMLPIFRADYGILESSAKAPYKKIDIETHLLWGENDKSENIRSAIMWNDYLVQDLNVTSIENAEHMFIHNMEKEVVEYINQFLNLEVLELKGK</sequence>